<comment type="caution">
    <text evidence="1">The sequence shown here is derived from an EMBL/GenBank/DDBJ whole genome shotgun (WGS) entry which is preliminary data.</text>
</comment>
<dbReference type="EMBL" id="CM039432">
    <property type="protein sequence ID" value="KAI4332200.1"/>
    <property type="molecule type" value="Genomic_DNA"/>
</dbReference>
<protein>
    <submittedName>
        <fullName evidence="1">Uncharacterized protein</fullName>
    </submittedName>
</protein>
<proteinExistence type="predicted"/>
<name>A0ACB9N6W9_BAUVA</name>
<sequence length="305" mass="34310">MNENIEHKNLSDAQVCFPKLKLIQISFCKKLKSLLPVAWARMLPQLSFLDISHADKLKVVFGKSSEEGTSNAQEIVIPNLEELKFIKLPSFVGFCPGFKLHAVNLVKMVVDECPKFAPIIDATQVVPQPCKQSGRCASANSQEISEEQEKNVIWTVKLMYLKQLQYLKYVGEEPTSVSLKNLICLQSVAVSCFAILQGHYSSAIQLLSKKDFVSSFFTIDEEVHDQDSLLNNTDNEEDDDGLLRLKLKEVVTYENGNNDNKKYDEGDRSGIMKYRSKQSTRGQIPVKPLQIVHAFDANYAEGATE</sequence>
<evidence type="ECO:0000313" key="2">
    <source>
        <dbReference type="Proteomes" id="UP000828941"/>
    </source>
</evidence>
<keyword evidence="2" id="KW-1185">Reference proteome</keyword>
<organism evidence="1 2">
    <name type="scientific">Bauhinia variegata</name>
    <name type="common">Purple orchid tree</name>
    <name type="synonym">Phanera variegata</name>
    <dbReference type="NCBI Taxonomy" id="167791"/>
    <lineage>
        <taxon>Eukaryota</taxon>
        <taxon>Viridiplantae</taxon>
        <taxon>Streptophyta</taxon>
        <taxon>Embryophyta</taxon>
        <taxon>Tracheophyta</taxon>
        <taxon>Spermatophyta</taxon>
        <taxon>Magnoliopsida</taxon>
        <taxon>eudicotyledons</taxon>
        <taxon>Gunneridae</taxon>
        <taxon>Pentapetalae</taxon>
        <taxon>rosids</taxon>
        <taxon>fabids</taxon>
        <taxon>Fabales</taxon>
        <taxon>Fabaceae</taxon>
        <taxon>Cercidoideae</taxon>
        <taxon>Cercideae</taxon>
        <taxon>Bauhiniinae</taxon>
        <taxon>Bauhinia</taxon>
    </lineage>
</organism>
<dbReference type="Proteomes" id="UP000828941">
    <property type="component" value="Chromosome 7"/>
</dbReference>
<accession>A0ACB9N6W9</accession>
<gene>
    <name evidence="1" type="ORF">L6164_017129</name>
</gene>
<reference evidence="1 2" key="1">
    <citation type="journal article" date="2022" name="DNA Res.">
        <title>Chromosomal-level genome assembly of the orchid tree Bauhinia variegata (Leguminosae; Cercidoideae) supports the allotetraploid origin hypothesis of Bauhinia.</title>
        <authorList>
            <person name="Zhong Y."/>
            <person name="Chen Y."/>
            <person name="Zheng D."/>
            <person name="Pang J."/>
            <person name="Liu Y."/>
            <person name="Luo S."/>
            <person name="Meng S."/>
            <person name="Qian L."/>
            <person name="Wei D."/>
            <person name="Dai S."/>
            <person name="Zhou R."/>
        </authorList>
    </citation>
    <scope>NUCLEOTIDE SEQUENCE [LARGE SCALE GENOMIC DNA]</scope>
    <source>
        <strain evidence="1">BV-YZ2020</strain>
    </source>
</reference>
<evidence type="ECO:0000313" key="1">
    <source>
        <dbReference type="EMBL" id="KAI4332200.1"/>
    </source>
</evidence>